<comment type="function">
    <text evidence="7">Catalyzes the ferrous insertion into protoporphyrin IX.</text>
</comment>
<evidence type="ECO:0000256" key="2">
    <source>
        <dbReference type="ARBA" id="ARBA00023004"/>
    </source>
</evidence>
<dbReference type="Pfam" id="PF00762">
    <property type="entry name" value="Ferrochelatase"/>
    <property type="match status" value="1"/>
</dbReference>
<evidence type="ECO:0000313" key="11">
    <source>
        <dbReference type="Proteomes" id="UP000035579"/>
    </source>
</evidence>
<feature type="binding site" evidence="7">
    <location>
        <position position="295"/>
    </location>
    <ligand>
        <name>Fe(2+)</name>
        <dbReference type="ChEBI" id="CHEBI:29033"/>
    </ligand>
</feature>
<evidence type="ECO:0000256" key="5">
    <source>
        <dbReference type="ARBA" id="ARBA00023244"/>
    </source>
</evidence>
<dbReference type="Gene3D" id="3.40.50.1400">
    <property type="match status" value="2"/>
</dbReference>
<dbReference type="InterPro" id="IPR033644">
    <property type="entry name" value="Ferrochelatase_C"/>
</dbReference>
<reference evidence="10 12" key="2">
    <citation type="submission" date="2018-08" db="EMBL/GenBank/DDBJ databases">
        <title>Genomic Encyclopedia of Archaeal and Bacterial Type Strains, Phase II (KMG-II): from individual species to whole genera.</title>
        <authorList>
            <person name="Goeker M."/>
        </authorList>
    </citation>
    <scope>NUCLEOTIDE SEQUENCE [LARGE SCALE GENOMIC DNA]</scope>
    <source>
        <strain evidence="10 12">DSM 2261</strain>
    </source>
</reference>
<evidence type="ECO:0000313" key="12">
    <source>
        <dbReference type="Proteomes" id="UP000256345"/>
    </source>
</evidence>
<dbReference type="NCBIfam" id="TIGR00109">
    <property type="entry name" value="hemH"/>
    <property type="match status" value="1"/>
</dbReference>
<dbReference type="GO" id="GO:0046872">
    <property type="term" value="F:metal ion binding"/>
    <property type="evidence" value="ECO:0007669"/>
    <property type="project" value="UniProtKB-KW"/>
</dbReference>
<dbReference type="CDD" id="cd00419">
    <property type="entry name" value="Ferrochelatase_C"/>
    <property type="match status" value="1"/>
</dbReference>
<dbReference type="InterPro" id="IPR001015">
    <property type="entry name" value="Ferrochelatase"/>
</dbReference>
<dbReference type="EMBL" id="QUMU01000003">
    <property type="protein sequence ID" value="REG34252.1"/>
    <property type="molecule type" value="Genomic_DNA"/>
</dbReference>
<comment type="similarity">
    <text evidence="1 7 8">Belongs to the ferrochelatase family.</text>
</comment>
<comment type="catalytic activity">
    <reaction evidence="7">
        <text>heme b + 2 H(+) = protoporphyrin IX + Fe(2+)</text>
        <dbReference type="Rhea" id="RHEA:22584"/>
        <dbReference type="ChEBI" id="CHEBI:15378"/>
        <dbReference type="ChEBI" id="CHEBI:29033"/>
        <dbReference type="ChEBI" id="CHEBI:57306"/>
        <dbReference type="ChEBI" id="CHEBI:60344"/>
        <dbReference type="EC" id="4.98.1.1"/>
    </reaction>
</comment>
<dbReference type="GO" id="GO:0005737">
    <property type="term" value="C:cytoplasm"/>
    <property type="evidence" value="ECO:0007669"/>
    <property type="project" value="UniProtKB-SubCell"/>
</dbReference>
<dbReference type="GO" id="GO:0006783">
    <property type="term" value="P:heme biosynthetic process"/>
    <property type="evidence" value="ECO:0007669"/>
    <property type="project" value="UniProtKB-UniRule"/>
</dbReference>
<keyword evidence="7" id="KW-0479">Metal-binding</keyword>
<dbReference type="GO" id="GO:0004325">
    <property type="term" value="F:ferrochelatase activity"/>
    <property type="evidence" value="ECO:0007669"/>
    <property type="project" value="UniProtKB-UniRule"/>
</dbReference>
<protein>
    <recommendedName>
        <fullName evidence="7">Ferrochelatase</fullName>
        <ecNumber evidence="7">4.98.1.1</ecNumber>
    </recommendedName>
    <alternativeName>
        <fullName evidence="7">Heme synthase</fullName>
    </alternativeName>
    <alternativeName>
        <fullName evidence="7">Protoheme ferro-lyase</fullName>
    </alternativeName>
</protein>
<evidence type="ECO:0000313" key="9">
    <source>
        <dbReference type="EMBL" id="AKJ01438.1"/>
    </source>
</evidence>
<keyword evidence="7" id="KW-0963">Cytoplasm</keyword>
<evidence type="ECO:0000256" key="6">
    <source>
        <dbReference type="ARBA" id="ARBA00024536"/>
    </source>
</evidence>
<keyword evidence="5 7" id="KW-0627">Porphyrin biosynthesis</keyword>
<dbReference type="EMBL" id="CP011509">
    <property type="protein sequence ID" value="AKJ01438.1"/>
    <property type="molecule type" value="Genomic_DNA"/>
</dbReference>
<dbReference type="PANTHER" id="PTHR11108:SF1">
    <property type="entry name" value="FERROCHELATASE, MITOCHONDRIAL"/>
    <property type="match status" value="1"/>
</dbReference>
<keyword evidence="3 7" id="KW-0350">Heme biosynthesis</keyword>
<comment type="pathway">
    <text evidence="7">Porphyrin-containing compound metabolism; protoheme biosynthesis; protoheme from protoporphyrin-IX: step 1/1.</text>
</comment>
<keyword evidence="4 7" id="KW-0456">Lyase</keyword>
<name>A0AAC8TD47_9BACT</name>
<organism evidence="9 11">
    <name type="scientific">Archangium gephyra</name>
    <dbReference type="NCBI Taxonomy" id="48"/>
    <lineage>
        <taxon>Bacteria</taxon>
        <taxon>Pseudomonadati</taxon>
        <taxon>Myxococcota</taxon>
        <taxon>Myxococcia</taxon>
        <taxon>Myxococcales</taxon>
        <taxon>Cystobacterineae</taxon>
        <taxon>Archangiaceae</taxon>
        <taxon>Archangium</taxon>
    </lineage>
</organism>
<evidence type="ECO:0000256" key="3">
    <source>
        <dbReference type="ARBA" id="ARBA00023133"/>
    </source>
</evidence>
<evidence type="ECO:0000256" key="4">
    <source>
        <dbReference type="ARBA" id="ARBA00023239"/>
    </source>
</evidence>
<evidence type="ECO:0000313" key="10">
    <source>
        <dbReference type="EMBL" id="REG34252.1"/>
    </source>
</evidence>
<sequence>MARKGLLLVNLGTPDAPQTAPVRRYLREFLSDPRVVDIHPVGRWFLLNFIILPFRSPKSAHAYRTIWTEQGSPLMVHSKALTAAVAERLSGQYEVELAMRYGNPSLPDAVARLRARGVTEFTVLPLYPQEAASSSGSSLARTYEVLSEPWDVPNVRAVPAFHSHPAFLDAFTEVARPVISGMRADHVLFSFHGVPERHIRKSDPSGKHCLASQGCCDVLTDANRHCYRAQCFATARGLASRLGLGPEGWSVSFQSRLGRTPWVKPYTDVVLPELAARGVKRLAVMCPAFVADCLETVEEVAIRGREQFLASGGEELTLVPSLNSHPAWVDTVVRLVRESEAATSSPAAAAAREAPSRVG</sequence>
<dbReference type="PANTHER" id="PTHR11108">
    <property type="entry name" value="FERROCHELATASE"/>
    <property type="match status" value="1"/>
</dbReference>
<dbReference type="InterPro" id="IPR033659">
    <property type="entry name" value="Ferrochelatase_N"/>
</dbReference>
<feature type="binding site" evidence="7">
    <location>
        <position position="192"/>
    </location>
    <ligand>
        <name>Fe(2+)</name>
        <dbReference type="ChEBI" id="CHEBI:29033"/>
    </ligand>
</feature>
<dbReference type="EC" id="4.98.1.1" evidence="7"/>
<dbReference type="RefSeq" id="WP_047856011.1">
    <property type="nucleotide sequence ID" value="NZ_CP011509.1"/>
</dbReference>
<dbReference type="SUPFAM" id="SSF53800">
    <property type="entry name" value="Chelatase"/>
    <property type="match status" value="1"/>
</dbReference>
<comment type="catalytic activity">
    <reaction evidence="6">
        <text>Fe-coproporphyrin III + 2 H(+) = coproporphyrin III + Fe(2+)</text>
        <dbReference type="Rhea" id="RHEA:49572"/>
        <dbReference type="ChEBI" id="CHEBI:15378"/>
        <dbReference type="ChEBI" id="CHEBI:29033"/>
        <dbReference type="ChEBI" id="CHEBI:68438"/>
        <dbReference type="ChEBI" id="CHEBI:131725"/>
        <dbReference type="EC" id="4.99.1.9"/>
    </reaction>
    <physiologicalReaction direction="right-to-left" evidence="6">
        <dbReference type="Rhea" id="RHEA:49574"/>
    </physiologicalReaction>
</comment>
<evidence type="ECO:0000256" key="8">
    <source>
        <dbReference type="RuleBase" id="RU004185"/>
    </source>
</evidence>
<proteinExistence type="inferred from homology"/>
<dbReference type="HAMAP" id="MF_00323">
    <property type="entry name" value="Ferrochelatase"/>
    <property type="match status" value="1"/>
</dbReference>
<dbReference type="Proteomes" id="UP000035579">
    <property type="component" value="Chromosome"/>
</dbReference>
<evidence type="ECO:0000256" key="1">
    <source>
        <dbReference type="ARBA" id="ARBA00007718"/>
    </source>
</evidence>
<accession>A0AAC8TD47</accession>
<evidence type="ECO:0000256" key="7">
    <source>
        <dbReference type="HAMAP-Rule" id="MF_00323"/>
    </source>
</evidence>
<dbReference type="CDD" id="cd03411">
    <property type="entry name" value="Ferrochelatase_N"/>
    <property type="match status" value="1"/>
</dbReference>
<gene>
    <name evidence="7" type="primary">hemH</name>
    <name evidence="9" type="ORF">AA314_03064</name>
    <name evidence="10" type="ORF">ATI61_103145</name>
</gene>
<dbReference type="Proteomes" id="UP000256345">
    <property type="component" value="Unassembled WGS sequence"/>
</dbReference>
<dbReference type="KEGG" id="age:AA314_03064"/>
<dbReference type="AlphaFoldDB" id="A0AAC8TD47"/>
<reference evidence="9 11" key="1">
    <citation type="submission" date="2015-05" db="EMBL/GenBank/DDBJ databases">
        <title>Genome assembly of Archangium gephyra DSM 2261.</title>
        <authorList>
            <person name="Sharma G."/>
            <person name="Subramanian S."/>
        </authorList>
    </citation>
    <scope>NUCLEOTIDE SEQUENCE [LARGE SCALE GENOMIC DNA]</scope>
    <source>
        <strain evidence="9 11">DSM 2261</strain>
    </source>
</reference>
<keyword evidence="12" id="KW-1185">Reference proteome</keyword>
<comment type="subcellular location">
    <subcellularLocation>
        <location evidence="7">Cytoplasm</location>
    </subcellularLocation>
</comment>
<keyword evidence="2 7" id="KW-0408">Iron</keyword>